<accession>A0A3E2BK73</accession>
<evidence type="ECO:0000256" key="4">
    <source>
        <dbReference type="ARBA" id="ARBA00022980"/>
    </source>
</evidence>
<dbReference type="CDD" id="cd05687">
    <property type="entry name" value="S1_RPS1_repeat_ec1_hs1"/>
    <property type="match status" value="1"/>
</dbReference>
<dbReference type="PROSITE" id="PS50126">
    <property type="entry name" value="S1"/>
    <property type="match status" value="6"/>
</dbReference>
<keyword evidence="5" id="KW-0687">Ribonucleoprotein</keyword>
<feature type="domain" description="S1 motif" evidence="10">
    <location>
        <begin position="464"/>
        <end position="533"/>
    </location>
</feature>
<dbReference type="FunFam" id="2.40.50.140:FF:000011">
    <property type="entry name" value="30S ribosomal protein S1"/>
    <property type="match status" value="1"/>
</dbReference>
<dbReference type="PANTHER" id="PTHR10724:SF7">
    <property type="entry name" value="SMALL RIBOSOMAL SUBUNIT PROTEIN BS1C"/>
    <property type="match status" value="1"/>
</dbReference>
<feature type="domain" description="S1 motif" evidence="10">
    <location>
        <begin position="120"/>
        <end position="185"/>
    </location>
</feature>
<evidence type="ECO:0000256" key="2">
    <source>
        <dbReference type="ARBA" id="ARBA00022737"/>
    </source>
</evidence>
<dbReference type="EMBL" id="QUAH01000012">
    <property type="protein sequence ID" value="RFT15135.1"/>
    <property type="molecule type" value="Genomic_DNA"/>
</dbReference>
<feature type="domain" description="S1 motif" evidence="10">
    <location>
        <begin position="36"/>
        <end position="102"/>
    </location>
</feature>
<evidence type="ECO:0000256" key="1">
    <source>
        <dbReference type="ARBA" id="ARBA00006767"/>
    </source>
</evidence>
<comment type="similarity">
    <text evidence="1">Belongs to the bacterial ribosomal protein bS1 family.</text>
</comment>
<keyword evidence="2" id="KW-0677">Repeat</keyword>
<dbReference type="Pfam" id="PF00575">
    <property type="entry name" value="S1"/>
    <property type="match status" value="5"/>
</dbReference>
<feature type="domain" description="S1 motif" evidence="10">
    <location>
        <begin position="291"/>
        <end position="361"/>
    </location>
</feature>
<reference evidence="11 12" key="1">
    <citation type="submission" date="2018-08" db="EMBL/GenBank/DDBJ databases">
        <title>Genome analysis of the thermophilic bacterium of the candidate phylum Aminicenantes from deep subsurface aquifer revealed its physiology and ecological role.</title>
        <authorList>
            <person name="Kadnikov V.V."/>
            <person name="Mardanov A.V."/>
            <person name="Beletsky A.V."/>
            <person name="Karnachuk O.V."/>
            <person name="Ravin N.V."/>
        </authorList>
    </citation>
    <scope>NUCLEOTIDE SEQUENCE [LARGE SCALE GENOMIC DNA]</scope>
    <source>
        <strain evidence="11">BY38</strain>
    </source>
</reference>
<evidence type="ECO:0000259" key="10">
    <source>
        <dbReference type="PROSITE" id="PS50126"/>
    </source>
</evidence>
<dbReference type="PRINTS" id="PR00681">
    <property type="entry name" value="RIBOSOMALS1"/>
</dbReference>
<dbReference type="SMART" id="SM00316">
    <property type="entry name" value="S1"/>
    <property type="match status" value="6"/>
</dbReference>
<evidence type="ECO:0000313" key="12">
    <source>
        <dbReference type="Proteomes" id="UP000257323"/>
    </source>
</evidence>
<dbReference type="NCBIfam" id="NF004952">
    <property type="entry name" value="PRK06299.1-2"/>
    <property type="match status" value="1"/>
</dbReference>
<evidence type="ECO:0000256" key="6">
    <source>
        <dbReference type="ARBA" id="ARBA00025604"/>
    </source>
</evidence>
<dbReference type="CDD" id="cd04465">
    <property type="entry name" value="S1_RPS1_repeat_ec2_hs2"/>
    <property type="match status" value="1"/>
</dbReference>
<feature type="domain" description="S1 motif" evidence="10">
    <location>
        <begin position="206"/>
        <end position="274"/>
    </location>
</feature>
<dbReference type="SUPFAM" id="SSF50249">
    <property type="entry name" value="Nucleic acid-binding proteins"/>
    <property type="match status" value="6"/>
</dbReference>
<comment type="function">
    <text evidence="6">Binds mRNA; thus facilitating recognition of the initiation point. It is needed to translate mRNA with a short Shine-Dalgarno (SD) purine-rich sequence.</text>
</comment>
<evidence type="ECO:0000256" key="9">
    <source>
        <dbReference type="PROSITE-ProRule" id="PRU00182"/>
    </source>
</evidence>
<comment type="caution">
    <text evidence="11">The sequence shown here is derived from an EMBL/GenBank/DDBJ whole genome shotgun (WGS) entry which is preliminary data.</text>
</comment>
<dbReference type="Gene3D" id="2.40.50.140">
    <property type="entry name" value="Nucleic acid-binding proteins"/>
    <property type="match status" value="6"/>
</dbReference>
<dbReference type="GO" id="GO:0022627">
    <property type="term" value="C:cytosolic small ribosomal subunit"/>
    <property type="evidence" value="ECO:0007669"/>
    <property type="project" value="TreeGrafter"/>
</dbReference>
<evidence type="ECO:0000256" key="8">
    <source>
        <dbReference type="ARBA" id="ARBA00035517"/>
    </source>
</evidence>
<dbReference type="InterPro" id="IPR035104">
    <property type="entry name" value="Ribosomal_protein_S1-like"/>
</dbReference>
<dbReference type="InterPro" id="IPR012340">
    <property type="entry name" value="NA-bd_OB-fold"/>
</dbReference>
<evidence type="ECO:0000256" key="3">
    <source>
        <dbReference type="ARBA" id="ARBA00022884"/>
    </source>
</evidence>
<dbReference type="InterPro" id="IPR000110">
    <property type="entry name" value="Ribosomal_bS1"/>
</dbReference>
<gene>
    <name evidence="11" type="ORF">OP8BY_0599</name>
</gene>
<dbReference type="FunFam" id="2.40.50.140:FF:000103">
    <property type="entry name" value="protein RRP5 homolog"/>
    <property type="match status" value="2"/>
</dbReference>
<dbReference type="CDD" id="cd05688">
    <property type="entry name" value="S1_RPS1_repeat_ec3"/>
    <property type="match status" value="1"/>
</dbReference>
<dbReference type="InterPro" id="IPR050437">
    <property type="entry name" value="Ribos_protein_bS1-like"/>
</dbReference>
<dbReference type="GO" id="GO:0003729">
    <property type="term" value="F:mRNA binding"/>
    <property type="evidence" value="ECO:0007669"/>
    <property type="project" value="TreeGrafter"/>
</dbReference>
<dbReference type="GO" id="GO:0003735">
    <property type="term" value="F:structural constituent of ribosome"/>
    <property type="evidence" value="ECO:0007669"/>
    <property type="project" value="InterPro"/>
</dbReference>
<evidence type="ECO:0000256" key="5">
    <source>
        <dbReference type="ARBA" id="ARBA00023274"/>
    </source>
</evidence>
<dbReference type="NCBIfam" id="TIGR00717">
    <property type="entry name" value="rpsA"/>
    <property type="match status" value="1"/>
</dbReference>
<organism evidence="11 12">
    <name type="scientific">Candidatus Saccharicenans subterraneus</name>
    <dbReference type="NCBI Taxonomy" id="2508984"/>
    <lineage>
        <taxon>Bacteria</taxon>
        <taxon>Candidatus Aminicenantota</taxon>
        <taxon>Candidatus Aminicenantia</taxon>
        <taxon>Candidatus Aminicenantales</taxon>
        <taxon>Candidatus Saccharicenantaceae</taxon>
        <taxon>Candidatus Saccharicenans</taxon>
    </lineage>
</organism>
<dbReference type="Proteomes" id="UP000257323">
    <property type="component" value="Unassembled WGS sequence"/>
</dbReference>
<sequence>MIDTKKNPKNDDQLTPEDYERLLDQYHLSEQELSAGTIVRGRVVKKTPSHLLLDIGHKTEGAIPLEDFRTPQEFEEIKVGTEIEAILERSRPQDGYFILSKKKADALRALEHLEKAYHSNNWVTGTIKARTRNGYTVDVGLDAFLPESHADLRPLKDPDSLLGQTLKFKVMKFNRKEENVVLSRKLLLQDEREKRKRRVFGRLVKGGTVKGTVKSLTSFGAFIDLGGVEGLLHISDLSWGKVNHPSEVLQVGQEVEVVVLDFNENEEKISLGYKQLTPDPWLSVEQKYQPGTRITGKVVSLTDFGAFVELEKGVEGLVHVSDLTWSKKMVHPKKVLQVGQEVTVQVLEVNPENRRISLGLKQVTPHPLELFAQKHNPGSRLKGKITSLTDFGAFVQVDKDIEGLVHISDISWEKVRHPSDKLKVGEEIEVVLLNVDLEKQKVSLGIKQLEGDIWEDFFQRQKVGDVLKVKIVRIAEFGVFVEIMPGIEGVVFNSELDDNRVENPAEVFKIGEEKMAKIIKLNPAARKISLSFRQAQVDQQKKEFQKYLEGQSDRLTLGDLLREQLKNLPGRTNGKKEGES</sequence>
<feature type="domain" description="S1 motif" evidence="10">
    <location>
        <begin position="378"/>
        <end position="447"/>
    </location>
</feature>
<name>A0A3E2BK73_9BACT</name>
<dbReference type="PROSITE" id="PS50889">
    <property type="entry name" value="S4"/>
    <property type="match status" value="1"/>
</dbReference>
<evidence type="ECO:0000313" key="11">
    <source>
        <dbReference type="EMBL" id="RFT15135.1"/>
    </source>
</evidence>
<evidence type="ECO:0000256" key="7">
    <source>
        <dbReference type="ARBA" id="ARBA00035293"/>
    </source>
</evidence>
<protein>
    <recommendedName>
        <fullName evidence="7">Small ribosomal subunit protein bS1</fullName>
    </recommendedName>
    <alternativeName>
        <fullName evidence="8">30S ribosomal protein S1</fullName>
    </alternativeName>
</protein>
<keyword evidence="3 9" id="KW-0694">RNA-binding</keyword>
<dbReference type="InterPro" id="IPR003029">
    <property type="entry name" value="S1_domain"/>
</dbReference>
<keyword evidence="4 11" id="KW-0689">Ribosomal protein</keyword>
<dbReference type="PANTHER" id="PTHR10724">
    <property type="entry name" value="30S RIBOSOMAL PROTEIN S1"/>
    <property type="match status" value="1"/>
</dbReference>
<dbReference type="AlphaFoldDB" id="A0A3E2BK73"/>
<dbReference type="GO" id="GO:0006412">
    <property type="term" value="P:translation"/>
    <property type="evidence" value="ECO:0007669"/>
    <property type="project" value="InterPro"/>
</dbReference>
<proteinExistence type="inferred from homology"/>